<gene>
    <name evidence="2" type="ORF">G1H10_00385</name>
</gene>
<dbReference type="AlphaFoldDB" id="A0A6L9S0H4"/>
<dbReference type="Proteomes" id="UP000475214">
    <property type="component" value="Unassembled WGS sequence"/>
</dbReference>
<evidence type="ECO:0000313" key="2">
    <source>
        <dbReference type="EMBL" id="NED98622.1"/>
    </source>
</evidence>
<protein>
    <recommendedName>
        <fullName evidence="4">(2Fe-2S) ferredoxin domain-containing protein</fullName>
    </recommendedName>
</protein>
<proteinExistence type="predicted"/>
<evidence type="ECO:0000256" key="1">
    <source>
        <dbReference type="SAM" id="MobiDB-lite"/>
    </source>
</evidence>
<accession>A0A6L9S0H4</accession>
<dbReference type="EMBL" id="JAAGOA010000001">
    <property type="protein sequence ID" value="NED98622.1"/>
    <property type="molecule type" value="Genomic_DNA"/>
</dbReference>
<name>A0A6L9S0H4_9ACTN</name>
<dbReference type="Gene3D" id="3.40.30.10">
    <property type="entry name" value="Glutaredoxin"/>
    <property type="match status" value="1"/>
</dbReference>
<feature type="compositionally biased region" description="Basic and acidic residues" evidence="1">
    <location>
        <begin position="254"/>
        <end position="266"/>
    </location>
</feature>
<evidence type="ECO:0000313" key="3">
    <source>
        <dbReference type="Proteomes" id="UP000475214"/>
    </source>
</evidence>
<dbReference type="InterPro" id="IPR036249">
    <property type="entry name" value="Thioredoxin-like_sf"/>
</dbReference>
<dbReference type="CDD" id="cd02980">
    <property type="entry name" value="TRX_Fd_family"/>
    <property type="match status" value="1"/>
</dbReference>
<reference evidence="2 3" key="1">
    <citation type="submission" date="2020-02" db="EMBL/GenBank/DDBJ databases">
        <authorList>
            <person name="Li X.-J."/>
            <person name="Han X.-M."/>
        </authorList>
    </citation>
    <scope>NUCLEOTIDE SEQUENCE [LARGE SCALE GENOMIC DNA]</scope>
    <source>
        <strain evidence="2 3">CCTCC AB 2017055</strain>
    </source>
</reference>
<dbReference type="RefSeq" id="WP_163731069.1">
    <property type="nucleotide sequence ID" value="NZ_JAAGOA010000001.1"/>
</dbReference>
<dbReference type="SUPFAM" id="SSF53800">
    <property type="entry name" value="Chelatase"/>
    <property type="match status" value="1"/>
</dbReference>
<keyword evidence="3" id="KW-1185">Reference proteome</keyword>
<dbReference type="Gene3D" id="3.40.50.1400">
    <property type="match status" value="1"/>
</dbReference>
<evidence type="ECO:0008006" key="4">
    <source>
        <dbReference type="Google" id="ProtNLM"/>
    </source>
</evidence>
<feature type="compositionally biased region" description="Polar residues" evidence="1">
    <location>
        <begin position="284"/>
        <end position="301"/>
    </location>
</feature>
<comment type="caution">
    <text evidence="2">The sequence shown here is derived from an EMBL/GenBank/DDBJ whole genome shotgun (WGS) entry which is preliminary data.</text>
</comment>
<dbReference type="SUPFAM" id="SSF52833">
    <property type="entry name" value="Thioredoxin-like"/>
    <property type="match status" value="1"/>
</dbReference>
<organism evidence="2 3">
    <name type="scientific">Phytoactinopolyspora halotolerans</name>
    <dbReference type="NCBI Taxonomy" id="1981512"/>
    <lineage>
        <taxon>Bacteria</taxon>
        <taxon>Bacillati</taxon>
        <taxon>Actinomycetota</taxon>
        <taxon>Actinomycetes</taxon>
        <taxon>Jiangellales</taxon>
        <taxon>Jiangellaceae</taxon>
        <taxon>Phytoactinopolyspora</taxon>
    </lineage>
</organism>
<sequence length="317" mass="34080">MSREIVLVGRALGAPSAERALGDLASRLAERLNAQLHLDVRIDTAMLDHGERSLHDALDGCLDSGADHVLVVPVQIPRDRYLETWTAKAIAHWRERGAARVAGARGAVPDVRIAAPVSQTAELVQALCAVVDGPSRAVTESPESFRSPSWSDLGEHRHHVLVCRGPRCSSHGSPAVADALGACLRDGPVGYDDVLVTNTGCLVPCNLGPIVVVQPDDVWYTSVDADAVRRIVDDHLAGGRVVEDLCTPRSRRSAPHETPVEEHHASVEPPGQRHQASMRPPEQHQASTVPTGQRHQASTVPPEQHHASMMSTPQENA</sequence>
<feature type="region of interest" description="Disordered" evidence="1">
    <location>
        <begin position="247"/>
        <end position="317"/>
    </location>
</feature>